<dbReference type="InterPro" id="IPR049326">
    <property type="entry name" value="Rhodopsin_dom_fungi"/>
</dbReference>
<evidence type="ECO:0000256" key="4">
    <source>
        <dbReference type="ARBA" id="ARBA00023136"/>
    </source>
</evidence>
<dbReference type="Pfam" id="PF20684">
    <property type="entry name" value="Fung_rhodopsin"/>
    <property type="match status" value="1"/>
</dbReference>
<evidence type="ECO:0000313" key="8">
    <source>
        <dbReference type="EMBL" id="KAF2748441.1"/>
    </source>
</evidence>
<dbReference type="InterPro" id="IPR052337">
    <property type="entry name" value="SAT4-like"/>
</dbReference>
<organism evidence="8 9">
    <name type="scientific">Sporormia fimetaria CBS 119925</name>
    <dbReference type="NCBI Taxonomy" id="1340428"/>
    <lineage>
        <taxon>Eukaryota</taxon>
        <taxon>Fungi</taxon>
        <taxon>Dikarya</taxon>
        <taxon>Ascomycota</taxon>
        <taxon>Pezizomycotina</taxon>
        <taxon>Dothideomycetes</taxon>
        <taxon>Pleosporomycetidae</taxon>
        <taxon>Pleosporales</taxon>
        <taxon>Sporormiaceae</taxon>
        <taxon>Sporormia</taxon>
    </lineage>
</organism>
<feature type="transmembrane region" description="Helical" evidence="6">
    <location>
        <begin position="148"/>
        <end position="169"/>
    </location>
</feature>
<evidence type="ECO:0000256" key="5">
    <source>
        <dbReference type="ARBA" id="ARBA00038359"/>
    </source>
</evidence>
<evidence type="ECO:0000256" key="1">
    <source>
        <dbReference type="ARBA" id="ARBA00004141"/>
    </source>
</evidence>
<evidence type="ECO:0000256" key="2">
    <source>
        <dbReference type="ARBA" id="ARBA00022692"/>
    </source>
</evidence>
<dbReference type="OrthoDB" id="5022096at2759"/>
<evidence type="ECO:0000259" key="7">
    <source>
        <dbReference type="Pfam" id="PF20684"/>
    </source>
</evidence>
<accession>A0A6A6VGX2</accession>
<gene>
    <name evidence="8" type="ORF">M011DRAFT_400844</name>
</gene>
<reference evidence="8" key="1">
    <citation type="journal article" date="2020" name="Stud. Mycol.">
        <title>101 Dothideomycetes genomes: a test case for predicting lifestyles and emergence of pathogens.</title>
        <authorList>
            <person name="Haridas S."/>
            <person name="Albert R."/>
            <person name="Binder M."/>
            <person name="Bloem J."/>
            <person name="Labutti K."/>
            <person name="Salamov A."/>
            <person name="Andreopoulos B."/>
            <person name="Baker S."/>
            <person name="Barry K."/>
            <person name="Bills G."/>
            <person name="Bluhm B."/>
            <person name="Cannon C."/>
            <person name="Castanera R."/>
            <person name="Culley D."/>
            <person name="Daum C."/>
            <person name="Ezra D."/>
            <person name="Gonzalez J."/>
            <person name="Henrissat B."/>
            <person name="Kuo A."/>
            <person name="Liang C."/>
            <person name="Lipzen A."/>
            <person name="Lutzoni F."/>
            <person name="Magnuson J."/>
            <person name="Mondo S."/>
            <person name="Nolan M."/>
            <person name="Ohm R."/>
            <person name="Pangilinan J."/>
            <person name="Park H.-J."/>
            <person name="Ramirez L."/>
            <person name="Alfaro M."/>
            <person name="Sun H."/>
            <person name="Tritt A."/>
            <person name="Yoshinaga Y."/>
            <person name="Zwiers L.-H."/>
            <person name="Turgeon B."/>
            <person name="Goodwin S."/>
            <person name="Spatafora J."/>
            <person name="Crous P."/>
            <person name="Grigoriev I."/>
        </authorList>
    </citation>
    <scope>NUCLEOTIDE SEQUENCE</scope>
    <source>
        <strain evidence="8">CBS 119925</strain>
    </source>
</reference>
<keyword evidence="2 6" id="KW-0812">Transmembrane</keyword>
<name>A0A6A6VGX2_9PLEO</name>
<proteinExistence type="inferred from homology"/>
<evidence type="ECO:0000256" key="3">
    <source>
        <dbReference type="ARBA" id="ARBA00022989"/>
    </source>
</evidence>
<feature type="transmembrane region" description="Helical" evidence="6">
    <location>
        <begin position="239"/>
        <end position="259"/>
    </location>
</feature>
<protein>
    <recommendedName>
        <fullName evidence="7">Rhodopsin domain-containing protein</fullName>
    </recommendedName>
</protein>
<sequence>MNVFEALSKRQAFGPGPPPTFTPEEIAFSNAPKILAITGSFFAAAASVFLLRCYVRLGMLKVFGIDDYIMALAMLLCAAVFACFKLLTDYGMGKHFLVLLIVMPETYAQMSKILYVYSVLIMVGISTVKISIAFFLLRLSNSKPFHRFLYAIIVFLVLMTLACAGTLIFQCLPVQAAWDPSLKPPPLGTGTAKCYSMETFRNLGLMNSAFNIVTDVLFATIPIPLIWKLQLNTRTKLSLVGILSLGWFACAAGIVKAALQYNVMKDPDFTVENAFNNWAYIEFTVGIIAASLPSLKPLFVKVLDATRAFTSAGRSKGTGYNASGYKGAGSLGYIKQPDGSNRSIALDSVTSKQDSGAQSPYKVRITTQHTGLADKEAWDMVEGKTSDEYPLQSHHRDPRGIVMTREVRIS</sequence>
<feature type="transmembrane region" description="Helical" evidence="6">
    <location>
        <begin position="205"/>
        <end position="227"/>
    </location>
</feature>
<dbReference type="PANTHER" id="PTHR33048:SF167">
    <property type="entry name" value="INTEGRAL MEMBRANE PROTEIN"/>
    <property type="match status" value="1"/>
</dbReference>
<dbReference type="AlphaFoldDB" id="A0A6A6VGX2"/>
<feature type="transmembrane region" description="Helical" evidence="6">
    <location>
        <begin position="279"/>
        <end position="299"/>
    </location>
</feature>
<comment type="subcellular location">
    <subcellularLocation>
        <location evidence="1">Membrane</location>
        <topology evidence="1">Multi-pass membrane protein</topology>
    </subcellularLocation>
</comment>
<comment type="similarity">
    <text evidence="5">Belongs to the SAT4 family.</text>
</comment>
<dbReference type="GO" id="GO:0016020">
    <property type="term" value="C:membrane"/>
    <property type="evidence" value="ECO:0007669"/>
    <property type="project" value="UniProtKB-SubCell"/>
</dbReference>
<feature type="transmembrane region" description="Helical" evidence="6">
    <location>
        <begin position="67"/>
        <end position="87"/>
    </location>
</feature>
<keyword evidence="4 6" id="KW-0472">Membrane</keyword>
<dbReference type="PANTHER" id="PTHR33048">
    <property type="entry name" value="PTH11-LIKE INTEGRAL MEMBRANE PROTEIN (AFU_ORTHOLOGUE AFUA_5G11245)"/>
    <property type="match status" value="1"/>
</dbReference>
<feature type="transmembrane region" description="Helical" evidence="6">
    <location>
        <begin position="34"/>
        <end position="55"/>
    </location>
</feature>
<feature type="domain" description="Rhodopsin" evidence="7">
    <location>
        <begin position="51"/>
        <end position="300"/>
    </location>
</feature>
<feature type="transmembrane region" description="Helical" evidence="6">
    <location>
        <begin position="113"/>
        <end position="136"/>
    </location>
</feature>
<evidence type="ECO:0000256" key="6">
    <source>
        <dbReference type="SAM" id="Phobius"/>
    </source>
</evidence>
<keyword evidence="3 6" id="KW-1133">Transmembrane helix</keyword>
<evidence type="ECO:0000313" key="9">
    <source>
        <dbReference type="Proteomes" id="UP000799440"/>
    </source>
</evidence>
<dbReference type="Proteomes" id="UP000799440">
    <property type="component" value="Unassembled WGS sequence"/>
</dbReference>
<keyword evidence="9" id="KW-1185">Reference proteome</keyword>
<dbReference type="EMBL" id="MU006569">
    <property type="protein sequence ID" value="KAF2748441.1"/>
    <property type="molecule type" value="Genomic_DNA"/>
</dbReference>